<dbReference type="Proteomes" id="UP001157138">
    <property type="component" value="Unassembled WGS sequence"/>
</dbReference>
<evidence type="ECO:0000256" key="2">
    <source>
        <dbReference type="RuleBase" id="RU003860"/>
    </source>
</evidence>
<dbReference type="EMBL" id="BSPW01000021">
    <property type="protein sequence ID" value="GLT17207.1"/>
    <property type="molecule type" value="Genomic_DNA"/>
</dbReference>
<dbReference type="InterPro" id="IPR002634">
    <property type="entry name" value="BolA"/>
</dbReference>
<evidence type="ECO:0000313" key="4">
    <source>
        <dbReference type="Proteomes" id="UP001157138"/>
    </source>
</evidence>
<proteinExistence type="inferred from homology"/>
<dbReference type="InterPro" id="IPR050961">
    <property type="entry name" value="BolA/IbaG_stress_morph_reg"/>
</dbReference>
<evidence type="ECO:0000256" key="1">
    <source>
        <dbReference type="ARBA" id="ARBA00005578"/>
    </source>
</evidence>
<dbReference type="Gene3D" id="3.30.300.90">
    <property type="entry name" value="BolA-like"/>
    <property type="match status" value="1"/>
</dbReference>
<dbReference type="PANTHER" id="PTHR46229:SF2">
    <property type="entry name" value="BOLA-LIKE PROTEIN 1"/>
    <property type="match status" value="1"/>
</dbReference>
<comment type="caution">
    <text evidence="3">The sequence shown here is derived from an EMBL/GenBank/DDBJ whole genome shotgun (WGS) entry which is preliminary data.</text>
</comment>
<accession>A0ABQ6EW05</accession>
<sequence>MLVRNIGIYGEMMIQEVIETKLSDFFKPLHLQVLNESYMHNVPDGSESHFKVVIVSEKFAGQRLIGRHRQVNQVLADELANHIHALSIHVYTLEEWNKQNQIAPDSPMCLGGSK</sequence>
<dbReference type="PIRSF" id="PIRSF003113">
    <property type="entry name" value="BolA"/>
    <property type="match status" value="1"/>
</dbReference>
<gene>
    <name evidence="3" type="ORF">GCM10007938_09840</name>
</gene>
<organism evidence="3 4">
    <name type="scientific">Vibrio zhanjiangensis</name>
    <dbReference type="NCBI Taxonomy" id="1046128"/>
    <lineage>
        <taxon>Bacteria</taxon>
        <taxon>Pseudomonadati</taxon>
        <taxon>Pseudomonadota</taxon>
        <taxon>Gammaproteobacteria</taxon>
        <taxon>Vibrionales</taxon>
        <taxon>Vibrionaceae</taxon>
        <taxon>Vibrio</taxon>
    </lineage>
</organism>
<dbReference type="InterPro" id="IPR036065">
    <property type="entry name" value="BolA-like_sf"/>
</dbReference>
<dbReference type="SUPFAM" id="SSF82657">
    <property type="entry name" value="BolA-like"/>
    <property type="match status" value="1"/>
</dbReference>
<evidence type="ECO:0000313" key="3">
    <source>
        <dbReference type="EMBL" id="GLT17207.1"/>
    </source>
</evidence>
<protein>
    <submittedName>
        <fullName evidence="3">Transcriptional regulator</fullName>
    </submittedName>
</protein>
<dbReference type="Pfam" id="PF01722">
    <property type="entry name" value="BolA"/>
    <property type="match status" value="1"/>
</dbReference>
<name>A0ABQ6EW05_9VIBR</name>
<dbReference type="PANTHER" id="PTHR46229">
    <property type="entry name" value="BOLA TRANSCRIPTION REGULATOR"/>
    <property type="match status" value="1"/>
</dbReference>
<comment type="similarity">
    <text evidence="1 2">Belongs to the BolA/IbaG family.</text>
</comment>
<reference evidence="4" key="1">
    <citation type="journal article" date="2019" name="Int. J. Syst. Evol. Microbiol.">
        <title>The Global Catalogue of Microorganisms (GCM) 10K type strain sequencing project: providing services to taxonomists for standard genome sequencing and annotation.</title>
        <authorList>
            <consortium name="The Broad Institute Genomics Platform"/>
            <consortium name="The Broad Institute Genome Sequencing Center for Infectious Disease"/>
            <person name="Wu L."/>
            <person name="Ma J."/>
        </authorList>
    </citation>
    <scope>NUCLEOTIDE SEQUENCE [LARGE SCALE GENOMIC DNA]</scope>
    <source>
        <strain evidence="4">NBRC 108723</strain>
    </source>
</reference>
<keyword evidence="4" id="KW-1185">Reference proteome</keyword>